<dbReference type="AlphaFoldDB" id="A0A177FHS3"/>
<accession>A0A177FHS3</accession>
<comment type="caution">
    <text evidence="1">The sequence shown here is derived from an EMBL/GenBank/DDBJ whole genome shotgun (WGS) entry which is preliminary data.</text>
</comment>
<name>A0A177FHS3_9EURO</name>
<dbReference type="Proteomes" id="UP000077002">
    <property type="component" value="Unassembled WGS sequence"/>
</dbReference>
<proteinExistence type="predicted"/>
<keyword evidence="2" id="KW-1185">Reference proteome</keyword>
<evidence type="ECO:0000313" key="2">
    <source>
        <dbReference type="Proteomes" id="UP000077002"/>
    </source>
</evidence>
<sequence>MANPNRTDYAGGEKGLGIIWVQSLIKDPDRLSAELFNRWYEEVHIPDILAAGNGGVVNAWRYEAVDPARSRPWMGVYKVPDVAFLSSDEFKAIPMSHPMLPGPGPIHQWADFDGRYYKHVQTWENDSNKIGRAPLLYSEEIEPEEGNQRDIKQWYADEYVGELSKRGGWRRSTLLKLIFRKEDKDDPNSASIIVPTWLALHEFEEGALQGVPELGRLDAALGPTKKIERSLFRKMSEFGHIDATL</sequence>
<evidence type="ECO:0008006" key="3">
    <source>
        <dbReference type="Google" id="ProtNLM"/>
    </source>
</evidence>
<dbReference type="RefSeq" id="XP_022515767.1">
    <property type="nucleotide sequence ID" value="XM_022652023.1"/>
</dbReference>
<protein>
    <recommendedName>
        <fullName evidence="3">EthD domain-containing protein</fullName>
    </recommendedName>
</protein>
<organism evidence="1 2">
    <name type="scientific">Fonsecaea monophora</name>
    <dbReference type="NCBI Taxonomy" id="254056"/>
    <lineage>
        <taxon>Eukaryota</taxon>
        <taxon>Fungi</taxon>
        <taxon>Dikarya</taxon>
        <taxon>Ascomycota</taxon>
        <taxon>Pezizomycotina</taxon>
        <taxon>Eurotiomycetes</taxon>
        <taxon>Chaetothyriomycetidae</taxon>
        <taxon>Chaetothyriales</taxon>
        <taxon>Herpotrichiellaceae</taxon>
        <taxon>Fonsecaea</taxon>
    </lineage>
</organism>
<dbReference type="EMBL" id="LVKK01000008">
    <property type="protein sequence ID" value="OAG43815.1"/>
    <property type="molecule type" value="Genomic_DNA"/>
</dbReference>
<dbReference type="OrthoDB" id="2851338at2759"/>
<reference evidence="1 2" key="1">
    <citation type="submission" date="2016-03" db="EMBL/GenBank/DDBJ databases">
        <title>Draft genome sequence of the Fonsecaea monophora CBS 269.37.</title>
        <authorList>
            <person name="Bombassaro A."/>
            <person name="Vinicius W.A."/>
            <person name="De Hoog S."/>
            <person name="Sun J."/>
            <person name="Souza E.M."/>
            <person name="Raittz R.T."/>
            <person name="Costa F."/>
            <person name="Leao A.C."/>
            <person name="Tadra-Sfeir M.Z."/>
            <person name="Baura V."/>
            <person name="Balsanelli E."/>
            <person name="Pedrosa F.O."/>
            <person name="Moreno L.F."/>
            <person name="Steffens M.B."/>
            <person name="Xi L."/>
            <person name="Bocca A.L."/>
            <person name="Felipe M.S."/>
            <person name="Teixeira M."/>
            <person name="Telles Filho F.Q."/>
            <person name="Azevedo C.M."/>
            <person name="Gomes R."/>
            <person name="Vicente V.A."/>
        </authorList>
    </citation>
    <scope>NUCLEOTIDE SEQUENCE [LARGE SCALE GENOMIC DNA]</scope>
    <source>
        <strain evidence="1 2">CBS 269.37</strain>
    </source>
</reference>
<evidence type="ECO:0000313" key="1">
    <source>
        <dbReference type="EMBL" id="OAG43815.1"/>
    </source>
</evidence>
<gene>
    <name evidence="1" type="ORF">AYO21_02042</name>
</gene>
<dbReference type="GeneID" id="34597219"/>